<dbReference type="STRING" id="312309.VF_2019"/>
<sequence length="151" mass="17181">MSEIKLISATNLSFANEDKTAIFMTVEVDGVTEITEPVEFVASAFDVMSHGVEWYKRARLGEFGIIKQYEPYIPTEEDLLNEAITLFGSEKAVAIRVEEDYRLELADISDEQMREVKEYIRAINPTAATRSIPIRPDIMNRYAPQNATLEE</sequence>
<dbReference type="HOGENOM" id="CLU_1764130_0_0_6"/>
<dbReference type="EMBL" id="CP000020">
    <property type="protein sequence ID" value="AAW86514.1"/>
    <property type="molecule type" value="Genomic_DNA"/>
</dbReference>
<accession>Q5E382</accession>
<reference evidence="1 2" key="2">
    <citation type="journal article" date="2008" name="BMC Genomics">
        <title>Comparative genomics-based investigation of resequencing targets in Vibrio fischeri: focus on point miscalls and artefactual expansions.</title>
        <authorList>
            <person name="Mandel M.J."/>
            <person name="Stabb E.V."/>
            <person name="Ruby E.G."/>
        </authorList>
    </citation>
    <scope>NUCLEOTIDE SEQUENCE [LARGE SCALE GENOMIC DNA]</scope>
    <source>
        <strain evidence="2">ATCC 700601 / ES114</strain>
    </source>
</reference>
<dbReference type="RefSeq" id="WP_011262481.1">
    <property type="nucleotide sequence ID" value="NC_006840.2"/>
</dbReference>
<name>Q5E382_ALIF1</name>
<dbReference type="KEGG" id="vfi:VF_2019"/>
<proteinExistence type="predicted"/>
<keyword evidence="2" id="KW-1185">Reference proteome</keyword>
<evidence type="ECO:0000313" key="2">
    <source>
        <dbReference type="Proteomes" id="UP000000537"/>
    </source>
</evidence>
<dbReference type="Proteomes" id="UP000000537">
    <property type="component" value="Chromosome I"/>
</dbReference>
<reference evidence="1 2" key="1">
    <citation type="journal article" date="2005" name="Proc. Natl. Acad. Sci. U.S.A.">
        <title>Complete genome sequence of Vibrio fischeri: a symbiotic bacterium with pathogenic congeners.</title>
        <authorList>
            <person name="Ruby E.G."/>
            <person name="Urbanowski M."/>
            <person name="Campbell J."/>
            <person name="Dunn A."/>
            <person name="Faini M."/>
            <person name="Gunsalus R."/>
            <person name="Lostroh P."/>
            <person name="Lupp C."/>
            <person name="McCann J."/>
            <person name="Millikan D."/>
            <person name="Schaefer A."/>
            <person name="Stabb E."/>
            <person name="Stevens A."/>
            <person name="Visick K."/>
            <person name="Whistler C."/>
            <person name="Greenberg E.P."/>
        </authorList>
    </citation>
    <scope>NUCLEOTIDE SEQUENCE [LARGE SCALE GENOMIC DNA]</scope>
    <source>
        <strain evidence="2">ATCC 700601 / ES114</strain>
    </source>
</reference>
<evidence type="ECO:0000313" key="1">
    <source>
        <dbReference type="EMBL" id="AAW86514.1"/>
    </source>
</evidence>
<dbReference type="AlphaFoldDB" id="Q5E382"/>
<dbReference type="PATRIC" id="fig|312309.11.peg.2048"/>
<dbReference type="EnsemblBacteria" id="AAW86514">
    <property type="protein sequence ID" value="AAW86514"/>
    <property type="gene ID" value="VF_2019"/>
</dbReference>
<dbReference type="GeneID" id="54164718"/>
<gene>
    <name evidence="1" type="ordered locus">VF_2019</name>
</gene>
<protein>
    <submittedName>
        <fullName evidence="1">Uncharacterized protein</fullName>
    </submittedName>
</protein>
<organism evidence="1 2">
    <name type="scientific">Aliivibrio fischeri (strain ATCC 700601 / ES114)</name>
    <name type="common">Vibrio fischeri</name>
    <dbReference type="NCBI Taxonomy" id="312309"/>
    <lineage>
        <taxon>Bacteria</taxon>
        <taxon>Pseudomonadati</taxon>
        <taxon>Pseudomonadota</taxon>
        <taxon>Gammaproteobacteria</taxon>
        <taxon>Vibrionales</taxon>
        <taxon>Vibrionaceae</taxon>
        <taxon>Aliivibrio</taxon>
    </lineage>
</organism>